<dbReference type="InterPro" id="IPR027417">
    <property type="entry name" value="P-loop_NTPase"/>
</dbReference>
<feature type="domain" description="AAA+ ATPase" evidence="4">
    <location>
        <begin position="241"/>
        <end position="373"/>
    </location>
</feature>
<name>A0ABV6BVS3_9FLAO</name>
<evidence type="ECO:0000256" key="1">
    <source>
        <dbReference type="ARBA" id="ARBA00006914"/>
    </source>
</evidence>
<reference evidence="5 6" key="1">
    <citation type="submission" date="2024-09" db="EMBL/GenBank/DDBJ databases">
        <authorList>
            <person name="Sun Q."/>
            <person name="Mori K."/>
        </authorList>
    </citation>
    <scope>NUCLEOTIDE SEQUENCE [LARGE SCALE GENOMIC DNA]</scope>
    <source>
        <strain evidence="5 6">CGMCC 1.12926</strain>
    </source>
</reference>
<dbReference type="InterPro" id="IPR003593">
    <property type="entry name" value="AAA+_ATPase"/>
</dbReference>
<gene>
    <name evidence="5" type="ORF">ACFFLS_21060</name>
</gene>
<sequence>MESDVLKQNADTLTAELQWLEEIINVSMKLYWNEECNYESITEILPPDLSDNDSPYAGILKHYQINFSERVILLLALSVQIQPKLLDVFLVKNAAYDKGFTEFGGLKGQNFGGFLPTGETAVFLLAPNNLEKRFRISELFSDDHKFKKFNILSLESSPANEPFLSGALTISSEYLSYFTKGTSHKPDFNAGFPAKRITTQVIWEDLVIEKTTLTEVMEIKDWIVYGQTLLNDWGLHKKIKPGYRTLFYGPPGTGKTMTASLLGKSTGLEVYRIDLSMVVSKFIGETEKNLSNIFDQAEHKNWILFFDEADALFGKRTQTSSSNDRYANQEVSYLLQRIEDFPGVVILATNLKANLDEAFSRRFQSMIHFPMPSAPQRKKLWEKAFAENIILENDVNLDEIAQKFELAGGAIINVLRYVSLIAIKRGDNKVTKKDIISSIRREFGKEGKIVH</sequence>
<evidence type="ECO:0000256" key="3">
    <source>
        <dbReference type="ARBA" id="ARBA00022840"/>
    </source>
</evidence>
<dbReference type="PANTHER" id="PTHR23073">
    <property type="entry name" value="26S PROTEASOME REGULATORY SUBUNIT"/>
    <property type="match status" value="1"/>
</dbReference>
<evidence type="ECO:0000313" key="5">
    <source>
        <dbReference type="EMBL" id="MFC0079549.1"/>
    </source>
</evidence>
<dbReference type="SUPFAM" id="SSF52540">
    <property type="entry name" value="P-loop containing nucleoside triphosphate hydrolases"/>
    <property type="match status" value="1"/>
</dbReference>
<dbReference type="InterPro" id="IPR050221">
    <property type="entry name" value="26S_Proteasome_ATPase"/>
</dbReference>
<protein>
    <submittedName>
        <fullName evidence="5">ATP-binding protein</fullName>
    </submittedName>
</protein>
<keyword evidence="3 5" id="KW-0067">ATP-binding</keyword>
<accession>A0ABV6BVS3</accession>
<dbReference type="Gene3D" id="3.40.50.300">
    <property type="entry name" value="P-loop containing nucleotide triphosphate hydrolases"/>
    <property type="match status" value="1"/>
</dbReference>
<proteinExistence type="inferred from homology"/>
<evidence type="ECO:0000256" key="2">
    <source>
        <dbReference type="ARBA" id="ARBA00022741"/>
    </source>
</evidence>
<keyword evidence="6" id="KW-1185">Reference proteome</keyword>
<comment type="similarity">
    <text evidence="1">Belongs to the AAA ATPase family.</text>
</comment>
<dbReference type="EMBL" id="JBHLYW010000022">
    <property type="protein sequence ID" value="MFC0079549.1"/>
    <property type="molecule type" value="Genomic_DNA"/>
</dbReference>
<dbReference type="InterPro" id="IPR003959">
    <property type="entry name" value="ATPase_AAA_core"/>
</dbReference>
<dbReference type="SMART" id="SM00382">
    <property type="entry name" value="AAA"/>
    <property type="match status" value="1"/>
</dbReference>
<dbReference type="Proteomes" id="UP001589734">
    <property type="component" value="Unassembled WGS sequence"/>
</dbReference>
<dbReference type="Pfam" id="PF00004">
    <property type="entry name" value="AAA"/>
    <property type="match status" value="1"/>
</dbReference>
<keyword evidence="2" id="KW-0547">Nucleotide-binding</keyword>
<dbReference type="GO" id="GO:0005524">
    <property type="term" value="F:ATP binding"/>
    <property type="evidence" value="ECO:0007669"/>
    <property type="project" value="UniProtKB-KW"/>
</dbReference>
<organism evidence="5 6">
    <name type="scientific">Flavobacterium procerum</name>
    <dbReference type="NCBI Taxonomy" id="1455569"/>
    <lineage>
        <taxon>Bacteria</taxon>
        <taxon>Pseudomonadati</taxon>
        <taxon>Bacteroidota</taxon>
        <taxon>Flavobacteriia</taxon>
        <taxon>Flavobacteriales</taxon>
        <taxon>Flavobacteriaceae</taxon>
        <taxon>Flavobacterium</taxon>
    </lineage>
</organism>
<dbReference type="CDD" id="cd19481">
    <property type="entry name" value="RecA-like_protease"/>
    <property type="match status" value="1"/>
</dbReference>
<evidence type="ECO:0000259" key="4">
    <source>
        <dbReference type="SMART" id="SM00382"/>
    </source>
</evidence>
<comment type="caution">
    <text evidence="5">The sequence shown here is derived from an EMBL/GenBank/DDBJ whole genome shotgun (WGS) entry which is preliminary data.</text>
</comment>
<evidence type="ECO:0000313" key="6">
    <source>
        <dbReference type="Proteomes" id="UP001589734"/>
    </source>
</evidence>
<dbReference type="RefSeq" id="WP_379687204.1">
    <property type="nucleotide sequence ID" value="NZ_JBHLYW010000022.1"/>
</dbReference>